<protein>
    <submittedName>
        <fullName evidence="2">Uncharacterized protein</fullName>
    </submittedName>
</protein>
<dbReference type="AlphaFoldDB" id="A0A1Q9CNZ2"/>
<accession>A0A1Q9CNZ2</accession>
<keyword evidence="3" id="KW-1185">Reference proteome</keyword>
<dbReference type="Proteomes" id="UP000186817">
    <property type="component" value="Unassembled WGS sequence"/>
</dbReference>
<feature type="compositionally biased region" description="Basic and acidic residues" evidence="1">
    <location>
        <begin position="352"/>
        <end position="367"/>
    </location>
</feature>
<evidence type="ECO:0000313" key="3">
    <source>
        <dbReference type="Proteomes" id="UP000186817"/>
    </source>
</evidence>
<feature type="compositionally biased region" description="Low complexity" evidence="1">
    <location>
        <begin position="370"/>
        <end position="390"/>
    </location>
</feature>
<evidence type="ECO:0000313" key="2">
    <source>
        <dbReference type="EMBL" id="OLP84640.1"/>
    </source>
</evidence>
<reference evidence="2 3" key="1">
    <citation type="submission" date="2016-02" db="EMBL/GenBank/DDBJ databases">
        <title>Genome analysis of coral dinoflagellate symbionts highlights evolutionary adaptations to a symbiotic lifestyle.</title>
        <authorList>
            <person name="Aranda M."/>
            <person name="Li Y."/>
            <person name="Liew Y.J."/>
            <person name="Baumgarten S."/>
            <person name="Simakov O."/>
            <person name="Wilson M."/>
            <person name="Piel J."/>
            <person name="Ashoor H."/>
            <person name="Bougouffa S."/>
            <person name="Bajic V.B."/>
            <person name="Ryu T."/>
            <person name="Ravasi T."/>
            <person name="Bayer T."/>
            <person name="Micklem G."/>
            <person name="Kim H."/>
            <person name="Bhak J."/>
            <person name="Lajeunesse T.C."/>
            <person name="Voolstra C.R."/>
        </authorList>
    </citation>
    <scope>NUCLEOTIDE SEQUENCE [LARGE SCALE GENOMIC DNA]</scope>
    <source>
        <strain evidence="2 3">CCMP2467</strain>
    </source>
</reference>
<proteinExistence type="predicted"/>
<evidence type="ECO:0000256" key="1">
    <source>
        <dbReference type="SAM" id="MobiDB-lite"/>
    </source>
</evidence>
<name>A0A1Q9CNZ2_SYMMI</name>
<dbReference type="EMBL" id="LSRX01001026">
    <property type="protein sequence ID" value="OLP84640.1"/>
    <property type="molecule type" value="Genomic_DNA"/>
</dbReference>
<feature type="compositionally biased region" description="Basic residues" evidence="1">
    <location>
        <begin position="391"/>
        <end position="403"/>
    </location>
</feature>
<comment type="caution">
    <text evidence="2">The sequence shown here is derived from an EMBL/GenBank/DDBJ whole genome shotgun (WGS) entry which is preliminary data.</text>
</comment>
<organism evidence="2 3">
    <name type="scientific">Symbiodinium microadriaticum</name>
    <name type="common">Dinoflagellate</name>
    <name type="synonym">Zooxanthella microadriatica</name>
    <dbReference type="NCBI Taxonomy" id="2951"/>
    <lineage>
        <taxon>Eukaryota</taxon>
        <taxon>Sar</taxon>
        <taxon>Alveolata</taxon>
        <taxon>Dinophyceae</taxon>
        <taxon>Suessiales</taxon>
        <taxon>Symbiodiniaceae</taxon>
        <taxon>Symbiodinium</taxon>
    </lineage>
</organism>
<dbReference type="OrthoDB" id="431617at2759"/>
<gene>
    <name evidence="2" type="ORF">AK812_SmicGene34469</name>
</gene>
<feature type="region of interest" description="Disordered" evidence="1">
    <location>
        <begin position="352"/>
        <end position="403"/>
    </location>
</feature>
<sequence>MSWTARDFMGELEACEKLLAARNTQQMQDTLLAQLQSKLNNMGQPSPSDMVSCYEALDIGNLPEAMKEKLQETLDVLAAGAHQSNGATSLAAVAQTCTTFEHYLTEKDAAVLAGCSMWEGCRQIAFRLRMIGIKGMKESLKKRCTAILVWFHVHKQGNPVPAARVAYDLSLRLMTELKQSNTAIPPGATSLACYPPDPMRLPASHLEASYPNGLPAKKDLDGLATLMQHHIFVRSNGKLLQESLQPKVNVVLPAAPAQPLGTLDSEAKFVSSLMAFLKNAAASSSSQGAAEAPCEQTKASLPLQNGSVGEGAPGADAASLPLQNGLVAKSAEPAKTLEQFEAEHLAMLEARDKKPASGKQVAEDKQGDCGSKPASKAAGKSQAAKPGPKAGKPKAKAKVLKRPAAKALDLQPGADNRGCLRCRGCRNGCPTCLEENFGGLRLTRSEWLQRQQLYGYK</sequence>